<dbReference type="SMART" id="SM00926">
    <property type="entry name" value="Molybdop_Fe4S4"/>
    <property type="match status" value="1"/>
</dbReference>
<dbReference type="SUPFAM" id="SSF50692">
    <property type="entry name" value="ADC-like"/>
    <property type="match status" value="1"/>
</dbReference>
<dbReference type="InterPro" id="IPR009010">
    <property type="entry name" value="Asp_de-COase-like_dom_sf"/>
</dbReference>
<dbReference type="PANTHER" id="PTHR43742">
    <property type="entry name" value="TRIMETHYLAMINE-N-OXIDE REDUCTASE"/>
    <property type="match status" value="1"/>
</dbReference>
<dbReference type="Gene3D" id="3.40.228.10">
    <property type="entry name" value="Dimethylsulfoxide Reductase, domain 2"/>
    <property type="match status" value="1"/>
</dbReference>
<dbReference type="PANTHER" id="PTHR43742:SF6">
    <property type="entry name" value="OXIDOREDUCTASE YYAE-RELATED"/>
    <property type="match status" value="1"/>
</dbReference>
<evidence type="ECO:0000256" key="4">
    <source>
        <dbReference type="ARBA" id="ARBA00022723"/>
    </source>
</evidence>
<dbReference type="InterPro" id="IPR006655">
    <property type="entry name" value="Mopterin_OxRdtase_prok_CS"/>
</dbReference>
<dbReference type="GO" id="GO:0016491">
    <property type="term" value="F:oxidoreductase activity"/>
    <property type="evidence" value="ECO:0007669"/>
    <property type="project" value="UniProtKB-KW"/>
</dbReference>
<reference evidence="9 10" key="1">
    <citation type="submission" date="2020-08" db="EMBL/GenBank/DDBJ databases">
        <title>Genomic Encyclopedia of Type Strains, Phase IV (KMG-IV): sequencing the most valuable type-strain genomes for metagenomic binning, comparative biology and taxonomic classification.</title>
        <authorList>
            <person name="Goeker M."/>
        </authorList>
    </citation>
    <scope>NUCLEOTIDE SEQUENCE [LARGE SCALE GENOMIC DNA]</scope>
    <source>
        <strain evidence="9 10">DSM 16325</strain>
    </source>
</reference>
<evidence type="ECO:0000256" key="1">
    <source>
        <dbReference type="ARBA" id="ARBA00001942"/>
    </source>
</evidence>
<evidence type="ECO:0000256" key="2">
    <source>
        <dbReference type="ARBA" id="ARBA00010312"/>
    </source>
</evidence>
<evidence type="ECO:0000256" key="5">
    <source>
        <dbReference type="ARBA" id="ARBA00023002"/>
    </source>
</evidence>
<dbReference type="PROSITE" id="PS00490">
    <property type="entry name" value="MOLYBDOPTERIN_PROK_2"/>
    <property type="match status" value="1"/>
</dbReference>
<dbReference type="GO" id="GO:0046872">
    <property type="term" value="F:metal ion binding"/>
    <property type="evidence" value="ECO:0007669"/>
    <property type="project" value="UniProtKB-KW"/>
</dbReference>
<keyword evidence="7" id="KW-0411">Iron-sulfur</keyword>
<dbReference type="RefSeq" id="WP_183252555.1">
    <property type="nucleotide sequence ID" value="NZ_JACHEP010000003.1"/>
</dbReference>
<dbReference type="Pfam" id="PF01568">
    <property type="entry name" value="Molydop_binding"/>
    <property type="match status" value="1"/>
</dbReference>
<dbReference type="CDD" id="cd02766">
    <property type="entry name" value="MopB_3"/>
    <property type="match status" value="1"/>
</dbReference>
<dbReference type="GO" id="GO:0051536">
    <property type="term" value="F:iron-sulfur cluster binding"/>
    <property type="evidence" value="ECO:0007669"/>
    <property type="project" value="UniProtKB-KW"/>
</dbReference>
<dbReference type="InterPro" id="IPR006657">
    <property type="entry name" value="MoPterin_dinucl-bd_dom"/>
</dbReference>
<keyword evidence="4" id="KW-0479">Metal-binding</keyword>
<dbReference type="Pfam" id="PF04879">
    <property type="entry name" value="Molybdop_Fe4S4"/>
    <property type="match status" value="1"/>
</dbReference>
<keyword evidence="5" id="KW-0560">Oxidoreductase</keyword>
<dbReference type="InterPro" id="IPR050612">
    <property type="entry name" value="Prok_Mopterin_Oxidored"/>
</dbReference>
<sequence length="669" mass="74814">MAEVRISSCPLNCWDTCGLKVTVENGKVVKVDGDDGHPITQGKICGRGRMLEARTNSAERLLYPLKKTNGQFVRISWEQALDEIAEKMNEIKEKYGTTAILHSHDYANNGLLKNLDRRFFNCYGGVTELTGSLCWGAGIEAQTWDFGSSYSHAPEDIYNSKHVVIWGRNVARTNMHLFQHLQAVKKRGTKLIVIDPIFNQTAQIADMYISVAPGMDGFLAIGMMKEILRLELEDRTFIKNYTIGFEDVTALLQRITMEEIEQLTGVDRDTMTALALIYGNRPTMTYLGLGMQRYANGGNTIRLIDALVAISGNIGIPGGGVNFGNLQVGQSFNIAALTLPERKTAARTFTMMKQAEGILQARDPEIKMIIVTCGNPLTQVPNTNLVKKAFQSVETVVVFEQFMTDTAELADYVLPTTTVFEEEDIYYSSMYHAYVNYGPALVQPPGEAKPDLWIWTQLAERLGFGADFAFSRDEFLTIGLSGLEKHGITLEKLKQEKHMLLPVKAVPWDDYRFQTPSGKYEFTSSLAEQKGMDGKLKIMYPAESEMTNRALAEKHPYRLLTIHPLRSNHSQHYHLIESMQSIKIEISKDIAEEKGLKDGDTARVFNFRGELVGRVKILANACAKTINIDEGQWGKFGGSVNVLTSDRESDNGQGSTLYDCLVNIEKMNE</sequence>
<comment type="similarity">
    <text evidence="2">Belongs to the prokaryotic molybdopterin-containing oxidoreductase family.</text>
</comment>
<comment type="cofactor">
    <cofactor evidence="1">
        <name>Mo-bis(molybdopterin guanine dinucleotide)</name>
        <dbReference type="ChEBI" id="CHEBI:60539"/>
    </cofactor>
</comment>
<dbReference type="Gene3D" id="3.40.50.740">
    <property type="match status" value="1"/>
</dbReference>
<accession>A0A7W8MVB7</accession>
<evidence type="ECO:0000259" key="8">
    <source>
        <dbReference type="PROSITE" id="PS51669"/>
    </source>
</evidence>
<dbReference type="AlphaFoldDB" id="A0A7W8MVB7"/>
<dbReference type="EMBL" id="JACHEP010000003">
    <property type="protein sequence ID" value="MBB5324116.1"/>
    <property type="molecule type" value="Genomic_DNA"/>
</dbReference>
<evidence type="ECO:0000256" key="3">
    <source>
        <dbReference type="ARBA" id="ARBA00022505"/>
    </source>
</evidence>
<dbReference type="Gene3D" id="2.20.25.90">
    <property type="entry name" value="ADC-like domains"/>
    <property type="match status" value="1"/>
</dbReference>
<evidence type="ECO:0000256" key="6">
    <source>
        <dbReference type="ARBA" id="ARBA00023004"/>
    </source>
</evidence>
<comment type="caution">
    <text evidence="9">The sequence shown here is derived from an EMBL/GenBank/DDBJ whole genome shotgun (WGS) entry which is preliminary data.</text>
</comment>
<evidence type="ECO:0000313" key="9">
    <source>
        <dbReference type="EMBL" id="MBB5324116.1"/>
    </source>
</evidence>
<keyword evidence="3" id="KW-0500">Molybdenum</keyword>
<organism evidence="9 10">
    <name type="scientific">Anoxybacteroides tepidamans</name>
    <dbReference type="NCBI Taxonomy" id="265948"/>
    <lineage>
        <taxon>Bacteria</taxon>
        <taxon>Bacillati</taxon>
        <taxon>Bacillota</taxon>
        <taxon>Bacilli</taxon>
        <taxon>Bacillales</taxon>
        <taxon>Anoxybacillaceae</taxon>
        <taxon>Anoxybacteroides</taxon>
    </lineage>
</organism>
<name>A0A7W8MVB7_9BACL</name>
<dbReference type="GO" id="GO:0043546">
    <property type="term" value="F:molybdopterin cofactor binding"/>
    <property type="evidence" value="ECO:0007669"/>
    <property type="project" value="InterPro"/>
</dbReference>
<dbReference type="Gene3D" id="3.30.2070.10">
    <property type="entry name" value="Formate dehydrogenase/DMSO reductase"/>
    <property type="match status" value="1"/>
</dbReference>
<dbReference type="InterPro" id="IPR006963">
    <property type="entry name" value="Mopterin_OxRdtase_4Fe-4S_dom"/>
</dbReference>
<evidence type="ECO:0000313" key="10">
    <source>
        <dbReference type="Proteomes" id="UP000520011"/>
    </source>
</evidence>
<feature type="domain" description="4Fe-4S Mo/W bis-MGD-type" evidence="8">
    <location>
        <begin position="2"/>
        <end position="59"/>
    </location>
</feature>
<dbReference type="SUPFAM" id="SSF53706">
    <property type="entry name" value="Formate dehydrogenase/DMSO reductase, domains 1-3"/>
    <property type="match status" value="1"/>
</dbReference>
<keyword evidence="6" id="KW-0408">Iron</keyword>
<protein>
    <submittedName>
        <fullName evidence="9">Anaerobic selenocysteine-containing dehydrogenase</fullName>
    </submittedName>
</protein>
<dbReference type="Proteomes" id="UP000520011">
    <property type="component" value="Unassembled WGS sequence"/>
</dbReference>
<dbReference type="InterPro" id="IPR006656">
    <property type="entry name" value="Mopterin_OxRdtase"/>
</dbReference>
<proteinExistence type="inferred from homology"/>
<gene>
    <name evidence="9" type="ORF">HNQ34_001208</name>
</gene>
<dbReference type="Pfam" id="PF00384">
    <property type="entry name" value="Molybdopterin"/>
    <property type="match status" value="1"/>
</dbReference>
<dbReference type="PROSITE" id="PS51669">
    <property type="entry name" value="4FE4S_MOW_BIS_MGD"/>
    <property type="match status" value="1"/>
</dbReference>
<evidence type="ECO:0000256" key="7">
    <source>
        <dbReference type="ARBA" id="ARBA00023014"/>
    </source>
</evidence>
<dbReference type="Gene3D" id="2.40.40.20">
    <property type="match status" value="1"/>
</dbReference>
<keyword evidence="10" id="KW-1185">Reference proteome</keyword>